<dbReference type="AlphaFoldDB" id="A0A9P7JVY0"/>
<feature type="compositionally biased region" description="Low complexity" evidence="1">
    <location>
        <begin position="10"/>
        <end position="38"/>
    </location>
</feature>
<dbReference type="EMBL" id="JABBWM010000019">
    <property type="protein sequence ID" value="KAG2110914.1"/>
    <property type="molecule type" value="Genomic_DNA"/>
</dbReference>
<dbReference type="OrthoDB" id="2369050at2759"/>
<sequence>MTRSKAKQLTTITHSSPSTEHTSHTSSRPSSLSSLGSSPSPPRTRTHTRNISDSTDSTDNAHTAMSTNSKVARVDQPSASKPPFLTAGELTPEALRAWEMGCTQFFLHKDVKDMEMVKKVAWGMQEPVIQDWYSNNQARLDALTFKDYMTEVRDYWLPSGWADTVCRKMLASTQGQRPFHEWAVDFQGRNTLLRGTTSHLVDANILYHLEAHMNPDLAVDYQAEQISETDLHKWIEKVRLLDERRLRYLVRQREVVETALRADRARTGGDKKLTAGTRFNLKQGQSATSSTASSKPFTRLPALTDNGRQLLRDNDGCFKCQEPFAGHTSSNCPKGFPDGSAYKTLTAATISARKSKKSNGVIASIDVDGENTVAVVMPSAVLGDSTDSEECVAPLQTPHLRWDCLVTGPAVSSPMRISALIDHGSSLVLIDEALTRKLGLHVRQLPKPVPITLAVSQKTKTKLGPVAIHQTFLFFA</sequence>
<feature type="compositionally biased region" description="Polar residues" evidence="1">
    <location>
        <begin position="51"/>
        <end position="62"/>
    </location>
</feature>
<dbReference type="RefSeq" id="XP_041294388.1">
    <property type="nucleotide sequence ID" value="XM_041441329.1"/>
</dbReference>
<feature type="region of interest" description="Disordered" evidence="1">
    <location>
        <begin position="67"/>
        <end position="86"/>
    </location>
</feature>
<name>A0A9P7JVY0_9AGAM</name>
<organism evidence="2 3">
    <name type="scientific">Suillus discolor</name>
    <dbReference type="NCBI Taxonomy" id="1912936"/>
    <lineage>
        <taxon>Eukaryota</taxon>
        <taxon>Fungi</taxon>
        <taxon>Dikarya</taxon>
        <taxon>Basidiomycota</taxon>
        <taxon>Agaricomycotina</taxon>
        <taxon>Agaricomycetes</taxon>
        <taxon>Agaricomycetidae</taxon>
        <taxon>Boletales</taxon>
        <taxon>Suillineae</taxon>
        <taxon>Suillaceae</taxon>
        <taxon>Suillus</taxon>
    </lineage>
</organism>
<keyword evidence="3" id="KW-1185">Reference proteome</keyword>
<accession>A0A9P7JVY0</accession>
<evidence type="ECO:0000313" key="2">
    <source>
        <dbReference type="EMBL" id="KAG2110914.1"/>
    </source>
</evidence>
<dbReference type="CDD" id="cd00303">
    <property type="entry name" value="retropepsin_like"/>
    <property type="match status" value="1"/>
</dbReference>
<dbReference type="GeneID" id="64703588"/>
<gene>
    <name evidence="2" type="ORF">F5147DRAFT_772188</name>
</gene>
<dbReference type="Proteomes" id="UP000823399">
    <property type="component" value="Unassembled WGS sequence"/>
</dbReference>
<feature type="region of interest" description="Disordered" evidence="1">
    <location>
        <begin position="1"/>
        <end position="62"/>
    </location>
</feature>
<comment type="caution">
    <text evidence="2">The sequence shown here is derived from an EMBL/GenBank/DDBJ whole genome shotgun (WGS) entry which is preliminary data.</text>
</comment>
<reference evidence="2" key="1">
    <citation type="journal article" date="2020" name="New Phytol.">
        <title>Comparative genomics reveals dynamic genome evolution in host specialist ectomycorrhizal fungi.</title>
        <authorList>
            <person name="Lofgren L.A."/>
            <person name="Nguyen N.H."/>
            <person name="Vilgalys R."/>
            <person name="Ruytinx J."/>
            <person name="Liao H.L."/>
            <person name="Branco S."/>
            <person name="Kuo A."/>
            <person name="LaButti K."/>
            <person name="Lipzen A."/>
            <person name="Andreopoulos W."/>
            <person name="Pangilinan J."/>
            <person name="Riley R."/>
            <person name="Hundley H."/>
            <person name="Na H."/>
            <person name="Barry K."/>
            <person name="Grigoriev I.V."/>
            <person name="Stajich J.E."/>
            <person name="Kennedy P.G."/>
        </authorList>
    </citation>
    <scope>NUCLEOTIDE SEQUENCE</scope>
    <source>
        <strain evidence="2">FC423</strain>
    </source>
</reference>
<proteinExistence type="predicted"/>
<evidence type="ECO:0000256" key="1">
    <source>
        <dbReference type="SAM" id="MobiDB-lite"/>
    </source>
</evidence>
<evidence type="ECO:0000313" key="3">
    <source>
        <dbReference type="Proteomes" id="UP000823399"/>
    </source>
</evidence>
<protein>
    <submittedName>
        <fullName evidence="2">Uncharacterized protein</fullName>
    </submittedName>
</protein>